<accession>A0A8M9PYA9</accession>
<dbReference type="PANTHER" id="PTHR14389:SF3">
    <property type="entry name" value="PROTEIN FAM111A-LIKE"/>
    <property type="match status" value="1"/>
</dbReference>
<gene>
    <name evidence="2" type="primary">fam111.2</name>
</gene>
<dbReference type="EMBL" id="FP017293">
    <property type="status" value="NOT_ANNOTATED_CDS"/>
    <property type="molecule type" value="Genomic_DNA"/>
</dbReference>
<dbReference type="Pfam" id="PF13365">
    <property type="entry name" value="Trypsin_2"/>
    <property type="match status" value="1"/>
</dbReference>
<dbReference type="GeneID" id="101886961"/>
<sequence>MTQTVEHLDGKHFEIIVVSDSIQPESQDAFLSDEPYEACSADLQENINPKQHPINNKLEIKSVMKSTNPTNSWTLEMIPDSEETVRILRYQRPFYLESLLKQPESRRKKSEVRKLFRAEYDKSVQSFSEVFKIKQIMRLSDSVCQIRAEGSARGSGFILFNRFILTNAHVVKDFLQNPNRLSASKYLEAAFDFDRLDSKVKLVPIKKQIPAYCFITDANKSRLDFALLELDAADEISGRPELLSYYSPGVPSTGGVCIVGHPDGGNKKMDACFIIAKDKALEAADEHISKNVTFIHVVSKRCIEEKWDIYGNQFSYNSCFFYGSSGSPVFDEDCKLIGVHTGGYVYLEKGGKTRSVMEYGYTMQSILDMIRAQVKIKGLNEIVNLLENYSGVFETPEKEEETDCEMEDVE</sequence>
<reference evidence="1" key="1">
    <citation type="journal article" date="2013" name="Nature">
        <title>The zebrafish reference genome sequence and its relationship to the human genome.</title>
        <authorList>
            <consortium name="Genome Reference Consortium Zebrafish"/>
            <person name="Howe K."/>
            <person name="Clark M.D."/>
            <person name="Torroja C.F."/>
            <person name="Torrance J."/>
            <person name="Berthelot C."/>
            <person name="Muffato M."/>
            <person name="Collins J.E."/>
            <person name="Humphray S."/>
            <person name="McLaren K."/>
            <person name="Matthews L."/>
            <person name="McLaren S."/>
            <person name="Sealy I."/>
            <person name="Caccamo M."/>
            <person name="Churcher C."/>
            <person name="Scott C."/>
            <person name="Barrett J.C."/>
            <person name="Koch R."/>
            <person name="Rauch G.J."/>
            <person name="White S."/>
            <person name="Chow W."/>
            <person name="Kilian B."/>
            <person name="Quintais L.T."/>
            <person name="Guerra-Assuncao J.A."/>
            <person name="Zhou Y."/>
            <person name="Gu Y."/>
            <person name="Yen J."/>
            <person name="Vogel J.H."/>
            <person name="Eyre T."/>
            <person name="Redmond S."/>
            <person name="Banerjee R."/>
            <person name="Chi J."/>
            <person name="Fu B."/>
            <person name="Langley E."/>
            <person name="Maguire S.F."/>
            <person name="Laird G.K."/>
            <person name="Lloyd D."/>
            <person name="Kenyon E."/>
            <person name="Donaldson S."/>
            <person name="Sehra H."/>
            <person name="Almeida-King J."/>
            <person name="Loveland J."/>
            <person name="Trevanion S."/>
            <person name="Jones M."/>
            <person name="Quail M."/>
            <person name="Willey D."/>
            <person name="Hunt A."/>
            <person name="Burton J."/>
            <person name="Sims S."/>
            <person name="McLay K."/>
            <person name="Plumb B."/>
            <person name="Davis J."/>
            <person name="Clee C."/>
            <person name="Oliver K."/>
            <person name="Clark R."/>
            <person name="Riddle C."/>
            <person name="Elliot D."/>
            <person name="Eliott D."/>
            <person name="Threadgold G."/>
            <person name="Harden G."/>
            <person name="Ware D."/>
            <person name="Begum S."/>
            <person name="Mortimore B."/>
            <person name="Mortimer B."/>
            <person name="Kerry G."/>
            <person name="Heath P."/>
            <person name="Phillimore B."/>
            <person name="Tracey A."/>
            <person name="Corby N."/>
            <person name="Dunn M."/>
            <person name="Johnson C."/>
            <person name="Wood J."/>
            <person name="Clark S."/>
            <person name="Pelan S."/>
            <person name="Griffiths G."/>
            <person name="Smith M."/>
            <person name="Glithero R."/>
            <person name="Howden P."/>
            <person name="Barker N."/>
            <person name="Lloyd C."/>
            <person name="Stevens C."/>
            <person name="Harley J."/>
            <person name="Holt K."/>
            <person name="Panagiotidis G."/>
            <person name="Lovell J."/>
            <person name="Beasley H."/>
            <person name="Henderson C."/>
            <person name="Gordon D."/>
            <person name="Auger K."/>
            <person name="Wright D."/>
            <person name="Collins J."/>
            <person name="Raisen C."/>
            <person name="Dyer L."/>
            <person name="Leung K."/>
            <person name="Robertson L."/>
            <person name="Ambridge K."/>
            <person name="Leongamornlert D."/>
            <person name="McGuire S."/>
            <person name="Gilderthorp R."/>
            <person name="Griffiths C."/>
            <person name="Manthravadi D."/>
            <person name="Nichol S."/>
            <person name="Barker G."/>
            <person name="Whitehead S."/>
            <person name="Kay M."/>
            <person name="Brown J."/>
            <person name="Murnane C."/>
            <person name="Gray E."/>
            <person name="Humphries M."/>
            <person name="Sycamore N."/>
            <person name="Barker D."/>
            <person name="Saunders D."/>
            <person name="Wallis J."/>
            <person name="Babbage A."/>
            <person name="Hammond S."/>
            <person name="Mashreghi-Mohammadi M."/>
            <person name="Barr L."/>
            <person name="Martin S."/>
            <person name="Wray P."/>
            <person name="Ellington A."/>
            <person name="Matthews N."/>
            <person name="Ellwood M."/>
            <person name="Woodmansey R."/>
            <person name="Clark G."/>
            <person name="Cooper J."/>
            <person name="Cooper J."/>
            <person name="Tromans A."/>
            <person name="Grafham D."/>
            <person name="Skuce C."/>
            <person name="Pandian R."/>
            <person name="Andrews R."/>
            <person name="Harrison E."/>
            <person name="Kimberley A."/>
            <person name="Garnett J."/>
            <person name="Fosker N."/>
            <person name="Hall R."/>
            <person name="Garner P."/>
            <person name="Kelly D."/>
            <person name="Bird C."/>
            <person name="Palmer S."/>
            <person name="Gehring I."/>
            <person name="Berger A."/>
            <person name="Dooley C.M."/>
            <person name="Ersan-Urun Z."/>
            <person name="Eser C."/>
            <person name="Geiger H."/>
            <person name="Geisler M."/>
            <person name="Karotki L."/>
            <person name="Kirn A."/>
            <person name="Konantz J."/>
            <person name="Konantz M."/>
            <person name="Oberlander M."/>
            <person name="Rudolph-Geiger S."/>
            <person name="Teucke M."/>
            <person name="Lanz C."/>
            <person name="Raddatz G."/>
            <person name="Osoegawa K."/>
            <person name="Zhu B."/>
            <person name="Rapp A."/>
            <person name="Widaa S."/>
            <person name="Langford C."/>
            <person name="Yang F."/>
            <person name="Schuster S.C."/>
            <person name="Carter N.P."/>
            <person name="Harrow J."/>
            <person name="Ning Z."/>
            <person name="Herrero J."/>
            <person name="Searle S.M."/>
            <person name="Enright A."/>
            <person name="Geisler R."/>
            <person name="Plasterk R.H."/>
            <person name="Lee C."/>
            <person name="Westerfield M."/>
            <person name="de Jong P.J."/>
            <person name="Zon L.I."/>
            <person name="Postlethwait J.H."/>
            <person name="Nusslein-Volhard C."/>
            <person name="Hubbard T.J."/>
            <person name="Roest Crollius H."/>
            <person name="Rogers J."/>
            <person name="Stemple D.L."/>
        </authorList>
    </citation>
    <scope>NUCLEOTIDE SEQUENCE [LARGE SCALE GENOMIC DNA]</scope>
    <source>
        <strain evidence="1">Tuebingen</strain>
    </source>
</reference>
<dbReference type="GO" id="GO:0005634">
    <property type="term" value="C:nucleus"/>
    <property type="evidence" value="ECO:0000318"/>
    <property type="project" value="GO_Central"/>
</dbReference>
<evidence type="ECO:0000313" key="2">
    <source>
        <dbReference type="ZFIN" id="ZDB-GENE-141216-92"/>
    </source>
</evidence>
<dbReference type="InterPro" id="IPR009003">
    <property type="entry name" value="Peptidase_S1_PA"/>
</dbReference>
<dbReference type="GeneTree" id="ENSGT00390000005182"/>
<name>A0A8M9PYA9_DANRE</name>
<dbReference type="Ensembl" id="ENSDART00000167373.2">
    <property type="protein sequence ID" value="ENSDARP00000136795.1"/>
    <property type="gene ID" value="ENSDARG00000101556.2"/>
</dbReference>
<dbReference type="PANTHER" id="PTHR14389">
    <property type="entry name" value="SI:CH1073-475A24.1"/>
    <property type="match status" value="1"/>
</dbReference>
<dbReference type="ZFIN" id="ZDB-GENE-141216-92">
    <property type="gene designation" value="fam111.2"/>
</dbReference>
<dbReference type="GO" id="GO:0000785">
    <property type="term" value="C:chromatin"/>
    <property type="evidence" value="ECO:0000318"/>
    <property type="project" value="GO_Central"/>
</dbReference>
<dbReference type="Gene3D" id="2.40.10.10">
    <property type="entry name" value="Trypsin-like serine proteases"/>
    <property type="match status" value="2"/>
</dbReference>
<accession>A0A0R4IQ08</accession>
<dbReference type="AGR" id="ZFIN:ZDB-GENE-141216-92"/>
<dbReference type="OrthoDB" id="10025068at2759"/>
<dbReference type="CTD" id="101886961"/>
<reference evidence="1" key="2">
    <citation type="submission" date="2015-11" db="UniProtKB">
        <authorList>
            <consortium name="Ensembl"/>
        </authorList>
    </citation>
    <scope>IDENTIFICATION</scope>
    <source>
        <strain evidence="1">Tuebingen</strain>
    </source>
</reference>
<dbReference type="Bgee" id="ENSDARG00000101556">
    <property type="expression patterns" value="Expressed in blastula and 7 other cell types or tissues"/>
</dbReference>
<dbReference type="SUPFAM" id="SSF50494">
    <property type="entry name" value="Trypsin-like serine proteases"/>
    <property type="match status" value="1"/>
</dbReference>
<protein>
    <submittedName>
        <fullName evidence="1">Si:ch1073-475a24.1</fullName>
    </submittedName>
</protein>
<organism evidence="1">
    <name type="scientific">Danio rerio</name>
    <name type="common">Zebrafish</name>
    <name type="synonym">Brachydanio rerio</name>
    <dbReference type="NCBI Taxonomy" id="7955"/>
    <lineage>
        <taxon>Eukaryota</taxon>
        <taxon>Metazoa</taxon>
        <taxon>Chordata</taxon>
        <taxon>Craniata</taxon>
        <taxon>Vertebrata</taxon>
        <taxon>Euteleostomi</taxon>
        <taxon>Actinopterygii</taxon>
        <taxon>Neopterygii</taxon>
        <taxon>Teleostei</taxon>
        <taxon>Ostariophysi</taxon>
        <taxon>Cypriniformes</taxon>
        <taxon>Danionidae</taxon>
        <taxon>Danioninae</taxon>
        <taxon>Danio</taxon>
    </lineage>
</organism>
<proteinExistence type="predicted"/>
<dbReference type="GO" id="GO:0006508">
    <property type="term" value="P:proteolysis"/>
    <property type="evidence" value="ECO:0007669"/>
    <property type="project" value="UniProtKB-KW"/>
</dbReference>
<dbReference type="OMA" id="YEACSAD"/>
<dbReference type="AlphaFoldDB" id="A0A8M9PYA9"/>
<dbReference type="GO" id="GO:0008233">
    <property type="term" value="F:peptidase activity"/>
    <property type="evidence" value="ECO:0007669"/>
    <property type="project" value="UniProtKB-KW"/>
</dbReference>
<dbReference type="InterPro" id="IPR043504">
    <property type="entry name" value="Peptidase_S1_PA_chymotrypsin"/>
</dbReference>
<evidence type="ECO:0000313" key="1">
    <source>
        <dbReference type="Ensembl" id="ENSDARP00000136795"/>
    </source>
</evidence>
<dbReference type="GO" id="GO:0006260">
    <property type="term" value="P:DNA replication"/>
    <property type="evidence" value="ECO:0000318"/>
    <property type="project" value="GO_Central"/>
</dbReference>